<feature type="transmembrane region" description="Helical" evidence="4">
    <location>
        <begin position="66"/>
        <end position="84"/>
    </location>
</feature>
<dbReference type="EMBL" id="LDZY01000007">
    <property type="protein sequence ID" value="KLU65639.1"/>
    <property type="molecule type" value="Genomic_DNA"/>
</dbReference>
<dbReference type="GO" id="GO:0006298">
    <property type="term" value="P:mismatch repair"/>
    <property type="evidence" value="ECO:0007669"/>
    <property type="project" value="InterPro"/>
</dbReference>
<organism evidence="6 7">
    <name type="scientific">Desulfosporosinus acididurans</name>
    <dbReference type="NCBI Taxonomy" id="476652"/>
    <lineage>
        <taxon>Bacteria</taxon>
        <taxon>Bacillati</taxon>
        <taxon>Bacillota</taxon>
        <taxon>Clostridia</taxon>
        <taxon>Eubacteriales</taxon>
        <taxon>Desulfitobacteriaceae</taxon>
        <taxon>Desulfosporosinus</taxon>
    </lineage>
</organism>
<accession>A0A0J1FQ77</accession>
<dbReference type="InterPro" id="IPR000432">
    <property type="entry name" value="DNA_mismatch_repair_MutS_C"/>
</dbReference>
<evidence type="ECO:0000256" key="3">
    <source>
        <dbReference type="ARBA" id="ARBA00023125"/>
    </source>
</evidence>
<dbReference type="STRING" id="476652.DEAC_c22690"/>
<keyword evidence="1" id="KW-0547">Nucleotide-binding</keyword>
<name>A0A0J1FQ77_9FIRM</name>
<dbReference type="GO" id="GO:0005524">
    <property type="term" value="F:ATP binding"/>
    <property type="evidence" value="ECO:0007669"/>
    <property type="project" value="UniProtKB-KW"/>
</dbReference>
<gene>
    <name evidence="6" type="primary">mutS_2</name>
    <name evidence="6" type="ORF">DEAC_c22690</name>
</gene>
<keyword evidence="4" id="KW-0812">Transmembrane</keyword>
<reference evidence="6 7" key="1">
    <citation type="submission" date="2015-06" db="EMBL/GenBank/DDBJ databases">
        <title>Draft genome of the moderately acidophilic sulfate reducer Candidatus Desulfosporosinus acididurans strain M1.</title>
        <authorList>
            <person name="Poehlein A."/>
            <person name="Petzsch P."/>
            <person name="Johnson B.D."/>
            <person name="Schloemann M."/>
            <person name="Daniel R."/>
            <person name="Muehling M."/>
        </authorList>
    </citation>
    <scope>NUCLEOTIDE SEQUENCE [LARGE SCALE GENOMIC DNA]</scope>
    <source>
        <strain evidence="6 7">M1</strain>
    </source>
</reference>
<keyword evidence="3" id="KW-0238">DNA-binding</keyword>
<dbReference type="Proteomes" id="UP000036356">
    <property type="component" value="Unassembled WGS sequence"/>
</dbReference>
<dbReference type="GO" id="GO:0005829">
    <property type="term" value="C:cytosol"/>
    <property type="evidence" value="ECO:0007669"/>
    <property type="project" value="TreeGrafter"/>
</dbReference>
<evidence type="ECO:0000256" key="1">
    <source>
        <dbReference type="ARBA" id="ARBA00022741"/>
    </source>
</evidence>
<dbReference type="SMART" id="SM00534">
    <property type="entry name" value="MUTSac"/>
    <property type="match status" value="1"/>
</dbReference>
<dbReference type="AlphaFoldDB" id="A0A0J1FQ77"/>
<keyword evidence="4" id="KW-1133">Transmembrane helix</keyword>
<keyword evidence="4" id="KW-0472">Membrane</keyword>
<keyword evidence="2" id="KW-0067">ATP-binding</keyword>
<proteinExistence type="predicted"/>
<feature type="domain" description="DNA mismatch repair proteins mutS family" evidence="5">
    <location>
        <begin position="432"/>
        <end position="611"/>
    </location>
</feature>
<evidence type="ECO:0000256" key="4">
    <source>
        <dbReference type="SAM" id="Phobius"/>
    </source>
</evidence>
<dbReference type="InterPro" id="IPR045076">
    <property type="entry name" value="MutS"/>
</dbReference>
<dbReference type="Pfam" id="PF00488">
    <property type="entry name" value="MutS_V"/>
    <property type="match status" value="1"/>
</dbReference>
<feature type="transmembrane region" description="Helical" evidence="4">
    <location>
        <begin position="225"/>
        <end position="245"/>
    </location>
</feature>
<evidence type="ECO:0000313" key="7">
    <source>
        <dbReference type="Proteomes" id="UP000036356"/>
    </source>
</evidence>
<dbReference type="PATRIC" id="fig|476652.3.peg.2351"/>
<dbReference type="GO" id="GO:0140664">
    <property type="term" value="F:ATP-dependent DNA damage sensor activity"/>
    <property type="evidence" value="ECO:0007669"/>
    <property type="project" value="InterPro"/>
</dbReference>
<comment type="caution">
    <text evidence="6">The sequence shown here is derived from an EMBL/GenBank/DDBJ whole genome shotgun (WGS) entry which is preliminary data.</text>
</comment>
<keyword evidence="7" id="KW-1185">Reference proteome</keyword>
<sequence length="611" mass="70072">MGDCILKEVKNRLTPEVKYQKRIAFYGQRLEIITQHVNRLSNFRLFTFLAGVVLALILYLNQKPFWAKGIVFITLACFIALVIWHQSWKRKQRYLQVLRENYDQALKRITGEWKSFTDQGQDFEDPEHPYADDLDIFGTSSLYQWISTAKTYRGREKLKLALTELPESCAAIRQKQAAILELAGTMAWRQRFTAEAMLAKRPLTSPGTIINWAKTYDSTYLRREILLAARALPLITLTFLMLYFWKQTVSFWYPLIGLMFQAGILLLGKQRGKSLNAVYTFKEGIRIYEKMLERFEKRSFKADYLQNLKKSLLDRDGRAAFEQIRELSRLADLIANRGNAMFLVVNVLTLWDLQCMISLEAWKEKSGRSFEVWVDTIGELEALCSLAIAAADHPEWCLPVLTSEKTGVRALKIGHPLLENPVCNDLSISNESGILLITGSNMSGKSTLLRTIGINLVMAYAGVPVCAQEFGCSLFRLFSCMRVRDNLGENVSSFYAELLRIKQIVEASKQDAEVFFLLDEIFKGTNSEDRHAGAKILIRQLSKAGAMGLVSTHDLELGDLERENHRKIRNYHFREYYKDNQILFDYKLRPGVSTTRNAMYLIKMAGIDGDE</sequence>
<feature type="transmembrane region" description="Helical" evidence="4">
    <location>
        <begin position="251"/>
        <end position="268"/>
    </location>
</feature>
<dbReference type="PANTHER" id="PTHR11361">
    <property type="entry name" value="DNA MISMATCH REPAIR PROTEIN MUTS FAMILY MEMBER"/>
    <property type="match status" value="1"/>
</dbReference>
<dbReference type="SUPFAM" id="SSF52540">
    <property type="entry name" value="P-loop containing nucleoside triphosphate hydrolases"/>
    <property type="match status" value="1"/>
</dbReference>
<dbReference type="GO" id="GO:0030983">
    <property type="term" value="F:mismatched DNA binding"/>
    <property type="evidence" value="ECO:0007669"/>
    <property type="project" value="InterPro"/>
</dbReference>
<protein>
    <submittedName>
        <fullName evidence="6">DNA mismatch repair protein MutS</fullName>
    </submittedName>
</protein>
<feature type="transmembrane region" description="Helical" evidence="4">
    <location>
        <begin position="43"/>
        <end position="60"/>
    </location>
</feature>
<evidence type="ECO:0000256" key="2">
    <source>
        <dbReference type="ARBA" id="ARBA00022840"/>
    </source>
</evidence>
<dbReference type="InterPro" id="IPR027417">
    <property type="entry name" value="P-loop_NTPase"/>
</dbReference>
<evidence type="ECO:0000259" key="5">
    <source>
        <dbReference type="SMART" id="SM00534"/>
    </source>
</evidence>
<evidence type="ECO:0000313" key="6">
    <source>
        <dbReference type="EMBL" id="KLU65639.1"/>
    </source>
</evidence>
<dbReference type="CDD" id="cd03283">
    <property type="entry name" value="ABC_MutS-like"/>
    <property type="match status" value="1"/>
</dbReference>
<dbReference type="PANTHER" id="PTHR11361:SF99">
    <property type="entry name" value="DNA MISMATCH REPAIR PROTEIN"/>
    <property type="match status" value="1"/>
</dbReference>
<dbReference type="Gene3D" id="3.40.50.300">
    <property type="entry name" value="P-loop containing nucleotide triphosphate hydrolases"/>
    <property type="match status" value="1"/>
</dbReference>